<evidence type="ECO:0000313" key="2">
    <source>
        <dbReference type="EMBL" id="KAG5494105.1"/>
    </source>
</evidence>
<sequence>MSVVEVGTYNVRAGYIGDATCTRCLPALRVAVAPEEVDLFSILYAASRSLEGSALPSSSSSSSSFAHNEACGMDGASRSKDSNTPSNALLPLWSLRQVESHPAAHVDSLRRLKRDILENDEQDPLCLVLPEVWHERTDVMEALFQLILETSGLTTALYAMRPSVGWTFAAGAASSIVMDVGHSHTTVTAVLDGYALRHSVDTIPVGGDAVTAQYSELLSRHRPVVEAAVPVLSSVAREIYWRDWVADVKHCLARVLPLQGGLGGVALAEGKGSAASAAKEASVRVAMNLQAPDGTRVHLDERKAALPFEVFFSTHSDKQRSVVTMMTMCKQRMDPEWQLHTVPHLLAGAGGRVPGFRDRLMEELKAQDSTYFRYEREGVLNVAQTADGAWMGASMAASSSSFEPLWVTRGEWAEEGASVLYRKLFY</sequence>
<gene>
    <name evidence="2" type="ORF">JKF63_01940</name>
</gene>
<comment type="similarity">
    <text evidence="1">Belongs to the actin family.</text>
</comment>
<name>A0A836L4E7_9TRYP</name>
<dbReference type="SMART" id="SM00268">
    <property type="entry name" value="ACTIN"/>
    <property type="match status" value="1"/>
</dbReference>
<dbReference type="KEGG" id="phet:94288060"/>
<dbReference type="Pfam" id="PF00022">
    <property type="entry name" value="Actin"/>
    <property type="match status" value="1"/>
</dbReference>
<accession>A0A836L4E7</accession>
<evidence type="ECO:0008006" key="4">
    <source>
        <dbReference type="Google" id="ProtNLM"/>
    </source>
</evidence>
<keyword evidence="3" id="KW-1185">Reference proteome</keyword>
<evidence type="ECO:0000313" key="3">
    <source>
        <dbReference type="Proteomes" id="UP000674318"/>
    </source>
</evidence>
<proteinExistence type="inferred from homology"/>
<dbReference type="RefSeq" id="XP_067754140.1">
    <property type="nucleotide sequence ID" value="XM_067897983.1"/>
</dbReference>
<dbReference type="Gene3D" id="3.30.420.40">
    <property type="match status" value="2"/>
</dbReference>
<reference evidence="2 3" key="1">
    <citation type="submission" date="2021-02" db="EMBL/GenBank/DDBJ databases">
        <title>Porcisia hertigi Genome sequencing and assembly.</title>
        <authorList>
            <person name="Almutairi H."/>
            <person name="Gatherer D."/>
        </authorList>
    </citation>
    <scope>NUCLEOTIDE SEQUENCE [LARGE SCALE GENOMIC DNA]</scope>
    <source>
        <strain evidence="2 3">C119</strain>
    </source>
</reference>
<dbReference type="OrthoDB" id="5132116at2759"/>
<dbReference type="InterPro" id="IPR043129">
    <property type="entry name" value="ATPase_NBD"/>
</dbReference>
<protein>
    <recommendedName>
        <fullName evidence="4">Actin-like protein</fullName>
    </recommendedName>
</protein>
<evidence type="ECO:0000256" key="1">
    <source>
        <dbReference type="RuleBase" id="RU000487"/>
    </source>
</evidence>
<dbReference type="Proteomes" id="UP000674318">
    <property type="component" value="Unassembled WGS sequence"/>
</dbReference>
<dbReference type="InterPro" id="IPR004000">
    <property type="entry name" value="Actin"/>
</dbReference>
<dbReference type="PANTHER" id="PTHR11937">
    <property type="entry name" value="ACTIN"/>
    <property type="match status" value="1"/>
</dbReference>
<dbReference type="AlphaFoldDB" id="A0A836L4E7"/>
<dbReference type="SUPFAM" id="SSF53067">
    <property type="entry name" value="Actin-like ATPase domain"/>
    <property type="match status" value="1"/>
</dbReference>
<dbReference type="EMBL" id="JAFJZO010000034">
    <property type="protein sequence ID" value="KAG5494105.1"/>
    <property type="molecule type" value="Genomic_DNA"/>
</dbReference>
<organism evidence="2 3">
    <name type="scientific">Porcisia hertigi</name>
    <dbReference type="NCBI Taxonomy" id="2761500"/>
    <lineage>
        <taxon>Eukaryota</taxon>
        <taxon>Discoba</taxon>
        <taxon>Euglenozoa</taxon>
        <taxon>Kinetoplastea</taxon>
        <taxon>Metakinetoplastina</taxon>
        <taxon>Trypanosomatida</taxon>
        <taxon>Trypanosomatidae</taxon>
        <taxon>Leishmaniinae</taxon>
        <taxon>Porcisia</taxon>
    </lineage>
</organism>
<dbReference type="GeneID" id="94288060"/>
<comment type="caution">
    <text evidence="2">The sequence shown here is derived from an EMBL/GenBank/DDBJ whole genome shotgun (WGS) entry which is preliminary data.</text>
</comment>
<dbReference type="Gene3D" id="3.90.640.10">
    <property type="entry name" value="Actin, Chain A, domain 4"/>
    <property type="match status" value="1"/>
</dbReference>